<dbReference type="GO" id="GO:0005737">
    <property type="term" value="C:cytoplasm"/>
    <property type="evidence" value="ECO:0007669"/>
    <property type="project" value="TreeGrafter"/>
</dbReference>
<dbReference type="Pfam" id="PF00271">
    <property type="entry name" value="Helicase_C"/>
    <property type="match status" value="1"/>
</dbReference>
<evidence type="ECO:0000256" key="16">
    <source>
        <dbReference type="NCBIfam" id="TIGR01389"/>
    </source>
</evidence>
<reference evidence="20 21" key="1">
    <citation type="submission" date="2017-03" db="EMBL/GenBank/DDBJ databases">
        <title>Genome sequence of Sphingomonas dokdonensis DSM 21029.</title>
        <authorList>
            <person name="Poehlein A."/>
            <person name="Wuebbeler J.H."/>
            <person name="Steinbuechel A."/>
            <person name="Daniel R."/>
        </authorList>
    </citation>
    <scope>NUCLEOTIDE SEQUENCE [LARGE SCALE GENOMIC DNA]</scope>
    <source>
        <strain evidence="20 21">DSM 21029</strain>
    </source>
</reference>
<dbReference type="PROSITE" id="PS51194">
    <property type="entry name" value="HELICASE_CTER"/>
    <property type="match status" value="1"/>
</dbReference>
<evidence type="ECO:0000313" key="21">
    <source>
        <dbReference type="Proteomes" id="UP000197290"/>
    </source>
</evidence>
<dbReference type="GO" id="GO:0006310">
    <property type="term" value="P:DNA recombination"/>
    <property type="evidence" value="ECO:0007669"/>
    <property type="project" value="UniProtKB-UniRule"/>
</dbReference>
<dbReference type="CDD" id="cd18794">
    <property type="entry name" value="SF2_C_RecQ"/>
    <property type="match status" value="1"/>
</dbReference>
<dbReference type="InterPro" id="IPR002121">
    <property type="entry name" value="HRDC_dom"/>
</dbReference>
<comment type="cofactor">
    <cofactor evidence="1">
        <name>Mg(2+)</name>
        <dbReference type="ChEBI" id="CHEBI:18420"/>
    </cofactor>
</comment>
<dbReference type="NCBIfam" id="TIGR00614">
    <property type="entry name" value="recQ_fam"/>
    <property type="match status" value="1"/>
</dbReference>
<dbReference type="InterPro" id="IPR018982">
    <property type="entry name" value="RQC_domain"/>
</dbReference>
<dbReference type="Pfam" id="PF16124">
    <property type="entry name" value="RecQ_Zn_bind"/>
    <property type="match status" value="1"/>
</dbReference>
<feature type="domain" description="HRDC" evidence="17">
    <location>
        <begin position="514"/>
        <end position="587"/>
    </location>
</feature>
<protein>
    <recommendedName>
        <fullName evidence="16">DNA helicase RecQ</fullName>
        <ecNumber evidence="16">5.6.2.4</ecNumber>
    </recommendedName>
</protein>
<evidence type="ECO:0000256" key="15">
    <source>
        <dbReference type="ARBA" id="ARBA00034617"/>
    </source>
</evidence>
<dbReference type="GO" id="GO:0046872">
    <property type="term" value="F:metal ion binding"/>
    <property type="evidence" value="ECO:0007669"/>
    <property type="project" value="UniProtKB-KW"/>
</dbReference>
<keyword evidence="9" id="KW-0862">Zinc</keyword>
<dbReference type="RefSeq" id="WP_088368024.1">
    <property type="nucleotide sequence ID" value="NZ_NBBI01000005.1"/>
</dbReference>
<keyword evidence="6" id="KW-0227">DNA damage</keyword>
<comment type="caution">
    <text evidence="20">The sequence shown here is derived from an EMBL/GenBank/DDBJ whole genome shotgun (WGS) entry which is preliminary data.</text>
</comment>
<dbReference type="Gene3D" id="1.10.10.10">
    <property type="entry name" value="Winged helix-like DNA-binding domain superfamily/Winged helix DNA-binding domain"/>
    <property type="match status" value="1"/>
</dbReference>
<dbReference type="PANTHER" id="PTHR13710:SF105">
    <property type="entry name" value="ATP-DEPENDENT DNA HELICASE Q1"/>
    <property type="match status" value="1"/>
</dbReference>
<dbReference type="InterPro" id="IPR032284">
    <property type="entry name" value="RecQ_Zn-bd"/>
</dbReference>
<dbReference type="PROSITE" id="PS50967">
    <property type="entry name" value="HRDC"/>
    <property type="match status" value="1"/>
</dbReference>
<evidence type="ECO:0000259" key="17">
    <source>
        <dbReference type="PROSITE" id="PS50967"/>
    </source>
</evidence>
<dbReference type="GO" id="GO:0006260">
    <property type="term" value="P:DNA replication"/>
    <property type="evidence" value="ECO:0007669"/>
    <property type="project" value="InterPro"/>
</dbReference>
<dbReference type="GO" id="GO:0003677">
    <property type="term" value="F:DNA binding"/>
    <property type="evidence" value="ECO:0007669"/>
    <property type="project" value="UniProtKB-KW"/>
</dbReference>
<dbReference type="PROSITE" id="PS51192">
    <property type="entry name" value="HELICASE_ATP_BIND_1"/>
    <property type="match status" value="1"/>
</dbReference>
<dbReference type="AlphaFoldDB" id="A0A245ZGL6"/>
<dbReference type="InterPro" id="IPR044876">
    <property type="entry name" value="HRDC_dom_sf"/>
</dbReference>
<dbReference type="Pfam" id="PF00270">
    <property type="entry name" value="DEAD"/>
    <property type="match status" value="1"/>
</dbReference>
<dbReference type="InterPro" id="IPR036388">
    <property type="entry name" value="WH-like_DNA-bd_sf"/>
</dbReference>
<dbReference type="Pfam" id="PF09382">
    <property type="entry name" value="RQC"/>
    <property type="match status" value="1"/>
</dbReference>
<evidence type="ECO:0000256" key="12">
    <source>
        <dbReference type="ARBA" id="ARBA00023172"/>
    </source>
</evidence>
<dbReference type="InterPro" id="IPR036390">
    <property type="entry name" value="WH_DNA-bd_sf"/>
</dbReference>
<keyword evidence="13" id="KW-0234">DNA repair</keyword>
<dbReference type="GO" id="GO:0030894">
    <property type="term" value="C:replisome"/>
    <property type="evidence" value="ECO:0007669"/>
    <property type="project" value="TreeGrafter"/>
</dbReference>
<sequence>MAADPVSVLQKLWGFPDFRGVQRQVVDRVLAGQSTLAVMPTGAGKSLTYQLPATMLDGTAIVVSPLIALMHDQLRAAEAVGIRAATLTSVDENKAETRGRFLDGELDLLYIAPERASTADFRDLLERGRVALFAIDEAHCVSEWGHDFRPDYRLLRPLLDRYPDVPRLALTATADAHTRADILDQLGIPEDGMIVAGFDRPNIRYAISPKDNTTRQIADLIRDTPGAGIVYVQSRAGTERMADSLRTATGRPVRAYHAGLDPEVRRRNQADFVASEDMVICATVAFGMGIDKPDVRFVAHAGLPKSIEAYYQETGRAGRDGDPAVAHLFWGAEDFARARQRIGEVEPARQPGERQRLNALGALAETAGCRRRILLAHFGEHPPQSCGNCDNCLSPPDAIDATETARKYLSAVFRTGQSYGATYVEEVLTGKSSERSLMNGHEALSVWNIVAGDETAMLKPVGRALLLRDALRTNHHGGLEFGPAARGLIKGEDNLKLVMPPKRARRRRGDQVANPVNDPLFEALRTRRRELAQEAGVPPYVIFHDSVLREMAATRPTSLHALGRLTGVGQRKLDAYGEPFLKVIREN</sequence>
<dbReference type="Proteomes" id="UP000197290">
    <property type="component" value="Unassembled WGS sequence"/>
</dbReference>
<evidence type="ECO:0000256" key="9">
    <source>
        <dbReference type="ARBA" id="ARBA00022833"/>
    </source>
</evidence>
<evidence type="ECO:0000313" key="20">
    <source>
        <dbReference type="EMBL" id="OWK28881.1"/>
    </source>
</evidence>
<keyword evidence="7 20" id="KW-0378">Hydrolase</keyword>
<dbReference type="GO" id="GO:0043138">
    <property type="term" value="F:3'-5' DNA helicase activity"/>
    <property type="evidence" value="ECO:0007669"/>
    <property type="project" value="UniProtKB-EC"/>
</dbReference>
<dbReference type="Gene3D" id="3.40.50.300">
    <property type="entry name" value="P-loop containing nucleotide triphosphate hydrolases"/>
    <property type="match status" value="2"/>
</dbReference>
<dbReference type="InterPro" id="IPR014001">
    <property type="entry name" value="Helicase_ATP-bd"/>
</dbReference>
<dbReference type="InterPro" id="IPR001650">
    <property type="entry name" value="Helicase_C-like"/>
</dbReference>
<evidence type="ECO:0000256" key="4">
    <source>
        <dbReference type="ARBA" id="ARBA00022723"/>
    </source>
</evidence>
<dbReference type="FunFam" id="3.40.50.300:FF:001389">
    <property type="entry name" value="ATP-dependent DNA helicase RecQ"/>
    <property type="match status" value="1"/>
</dbReference>
<dbReference type="InterPro" id="IPR011545">
    <property type="entry name" value="DEAD/DEAH_box_helicase_dom"/>
</dbReference>
<dbReference type="EC" id="5.6.2.4" evidence="16"/>
<proteinExistence type="inferred from homology"/>
<dbReference type="InterPro" id="IPR027417">
    <property type="entry name" value="P-loop_NTPase"/>
</dbReference>
<evidence type="ECO:0000256" key="6">
    <source>
        <dbReference type="ARBA" id="ARBA00022763"/>
    </source>
</evidence>
<keyword evidence="4" id="KW-0479">Metal-binding</keyword>
<comment type="cofactor">
    <cofactor evidence="2">
        <name>Zn(2+)</name>
        <dbReference type="ChEBI" id="CHEBI:29105"/>
    </cofactor>
</comment>
<evidence type="ECO:0000256" key="13">
    <source>
        <dbReference type="ARBA" id="ARBA00023204"/>
    </source>
</evidence>
<keyword evidence="21" id="KW-1185">Reference proteome</keyword>
<dbReference type="InterPro" id="IPR006293">
    <property type="entry name" value="DNA_helicase_ATP-dep_RecQ_bac"/>
</dbReference>
<dbReference type="NCBIfam" id="TIGR01389">
    <property type="entry name" value="recQ"/>
    <property type="match status" value="1"/>
</dbReference>
<keyword evidence="14" id="KW-0413">Isomerase</keyword>
<feature type="domain" description="Helicase ATP-binding" evidence="18">
    <location>
        <begin position="26"/>
        <end position="192"/>
    </location>
</feature>
<evidence type="ECO:0000256" key="14">
    <source>
        <dbReference type="ARBA" id="ARBA00023235"/>
    </source>
</evidence>
<dbReference type="SUPFAM" id="SSF52540">
    <property type="entry name" value="P-loop containing nucleoside triphosphate hydrolases"/>
    <property type="match status" value="1"/>
</dbReference>
<evidence type="ECO:0000256" key="5">
    <source>
        <dbReference type="ARBA" id="ARBA00022741"/>
    </source>
</evidence>
<dbReference type="GO" id="GO:0043590">
    <property type="term" value="C:bacterial nucleoid"/>
    <property type="evidence" value="ECO:0007669"/>
    <property type="project" value="TreeGrafter"/>
</dbReference>
<accession>A0A245ZGL6</accession>
<keyword evidence="12" id="KW-0233">DNA recombination</keyword>
<dbReference type="GO" id="GO:0016787">
    <property type="term" value="F:hydrolase activity"/>
    <property type="evidence" value="ECO:0007669"/>
    <property type="project" value="UniProtKB-KW"/>
</dbReference>
<evidence type="ECO:0000256" key="3">
    <source>
        <dbReference type="ARBA" id="ARBA00005446"/>
    </source>
</evidence>
<dbReference type="GO" id="GO:0009432">
    <property type="term" value="P:SOS response"/>
    <property type="evidence" value="ECO:0007669"/>
    <property type="project" value="UniProtKB-UniRule"/>
</dbReference>
<dbReference type="Pfam" id="PF00570">
    <property type="entry name" value="HRDC"/>
    <property type="match status" value="1"/>
</dbReference>
<dbReference type="SMART" id="SM00341">
    <property type="entry name" value="HRDC"/>
    <property type="match status" value="1"/>
</dbReference>
<name>A0A245ZGL6_9SPHN</name>
<evidence type="ECO:0000259" key="18">
    <source>
        <dbReference type="PROSITE" id="PS51192"/>
    </source>
</evidence>
<dbReference type="SMART" id="SM00490">
    <property type="entry name" value="HELICc"/>
    <property type="match status" value="1"/>
</dbReference>
<dbReference type="PANTHER" id="PTHR13710">
    <property type="entry name" value="DNA HELICASE RECQ FAMILY MEMBER"/>
    <property type="match status" value="1"/>
</dbReference>
<evidence type="ECO:0000256" key="8">
    <source>
        <dbReference type="ARBA" id="ARBA00022806"/>
    </source>
</evidence>
<gene>
    <name evidence="20" type="primary">recQ_1</name>
    <name evidence="20" type="ORF">SPDO_27170</name>
</gene>
<evidence type="ECO:0000256" key="2">
    <source>
        <dbReference type="ARBA" id="ARBA00001947"/>
    </source>
</evidence>
<organism evidence="20 21">
    <name type="scientific">Sphingomonas dokdonensis</name>
    <dbReference type="NCBI Taxonomy" id="344880"/>
    <lineage>
        <taxon>Bacteria</taxon>
        <taxon>Pseudomonadati</taxon>
        <taxon>Pseudomonadota</taxon>
        <taxon>Alphaproteobacteria</taxon>
        <taxon>Sphingomonadales</taxon>
        <taxon>Sphingomonadaceae</taxon>
        <taxon>Sphingomonas</taxon>
    </lineage>
</organism>
<evidence type="ECO:0000256" key="10">
    <source>
        <dbReference type="ARBA" id="ARBA00022840"/>
    </source>
</evidence>
<evidence type="ECO:0000256" key="11">
    <source>
        <dbReference type="ARBA" id="ARBA00023125"/>
    </source>
</evidence>
<dbReference type="SUPFAM" id="SSF47819">
    <property type="entry name" value="HRDC-like"/>
    <property type="match status" value="1"/>
</dbReference>
<dbReference type="SUPFAM" id="SSF46785">
    <property type="entry name" value="Winged helix' DNA-binding domain"/>
    <property type="match status" value="1"/>
</dbReference>
<dbReference type="OrthoDB" id="9760034at2"/>
<keyword evidence="10" id="KW-0067">ATP-binding</keyword>
<dbReference type="GO" id="GO:0009378">
    <property type="term" value="F:four-way junction helicase activity"/>
    <property type="evidence" value="ECO:0007669"/>
    <property type="project" value="TreeGrafter"/>
</dbReference>
<keyword evidence="8 20" id="KW-0347">Helicase</keyword>
<keyword evidence="11" id="KW-0238">DNA-binding</keyword>
<dbReference type="InterPro" id="IPR004589">
    <property type="entry name" value="DNA_helicase_ATP-dep_RecQ"/>
</dbReference>
<dbReference type="GO" id="GO:0005524">
    <property type="term" value="F:ATP binding"/>
    <property type="evidence" value="ECO:0007669"/>
    <property type="project" value="UniProtKB-KW"/>
</dbReference>
<evidence type="ECO:0000256" key="1">
    <source>
        <dbReference type="ARBA" id="ARBA00001946"/>
    </source>
</evidence>
<feature type="domain" description="Helicase C-terminal" evidence="19">
    <location>
        <begin position="216"/>
        <end position="361"/>
    </location>
</feature>
<dbReference type="SMART" id="SM00487">
    <property type="entry name" value="DEXDc"/>
    <property type="match status" value="1"/>
</dbReference>
<evidence type="ECO:0000256" key="7">
    <source>
        <dbReference type="ARBA" id="ARBA00022801"/>
    </source>
</evidence>
<keyword evidence="5" id="KW-0547">Nucleotide-binding</keyword>
<dbReference type="CDD" id="cd17920">
    <property type="entry name" value="DEXHc_RecQ"/>
    <property type="match status" value="1"/>
</dbReference>
<dbReference type="GO" id="GO:0006281">
    <property type="term" value="P:DNA repair"/>
    <property type="evidence" value="ECO:0007669"/>
    <property type="project" value="UniProtKB-KW"/>
</dbReference>
<dbReference type="EMBL" id="NBBI01000005">
    <property type="protein sequence ID" value="OWK28881.1"/>
    <property type="molecule type" value="Genomic_DNA"/>
</dbReference>
<evidence type="ECO:0000259" key="19">
    <source>
        <dbReference type="PROSITE" id="PS51194"/>
    </source>
</evidence>
<comment type="catalytic activity">
    <reaction evidence="15">
        <text>Couples ATP hydrolysis with the unwinding of duplex DNA by translocating in the 3'-5' direction.</text>
        <dbReference type="EC" id="5.6.2.4"/>
    </reaction>
</comment>
<dbReference type="Gene3D" id="1.10.150.80">
    <property type="entry name" value="HRDC domain"/>
    <property type="match status" value="1"/>
</dbReference>
<dbReference type="SMART" id="SM00956">
    <property type="entry name" value="RQC"/>
    <property type="match status" value="1"/>
</dbReference>
<dbReference type="InterPro" id="IPR010997">
    <property type="entry name" value="HRDC-like_sf"/>
</dbReference>
<comment type="similarity">
    <text evidence="3">Belongs to the helicase family. RecQ subfamily.</text>
</comment>